<sequence length="303" mass="34569">MKYRQNFGKVLKVESLIIGIVIVYVFACSLAIYSISKNEVINNGVGPLKEASTLSPSNLEPTEFEEEFIGNTQLQQDDDRLLNYIRHRVLIPPPAQTEAVVLSLKNPHKEPAQQEEIYRYVFKLLGEMKDGFFIECGGNDGELYSNTLALELRHGWTGLLVEPLPLAKLRTRGRYVWIAPICLSGMDMFRPNNDDLMTRLGFGENVSFTTKCFPVFSLLKAINITTVDYFSLDIEGAELSVLKTIPWDRVHIKVISIEVPLWFEERKSVDSYMKSVGYKLMTYISNMYSHDNIYIHSSVQHDA</sequence>
<dbReference type="InterPro" id="IPR006342">
    <property type="entry name" value="FkbM_mtfrase"/>
</dbReference>
<dbReference type="EMBL" id="LNIX01000001">
    <property type="protein sequence ID" value="OXA63951.1"/>
    <property type="molecule type" value="Genomic_DNA"/>
</dbReference>
<dbReference type="SUPFAM" id="SSF53335">
    <property type="entry name" value="S-adenosyl-L-methionine-dependent methyltransferases"/>
    <property type="match status" value="1"/>
</dbReference>
<proteinExistence type="predicted"/>
<keyword evidence="1" id="KW-0812">Transmembrane</keyword>
<dbReference type="Gene3D" id="3.40.50.150">
    <property type="entry name" value="Vaccinia Virus protein VP39"/>
    <property type="match status" value="1"/>
</dbReference>
<reference evidence="3 4" key="1">
    <citation type="submission" date="2015-12" db="EMBL/GenBank/DDBJ databases">
        <title>The genome of Folsomia candida.</title>
        <authorList>
            <person name="Faddeeva A."/>
            <person name="Derks M.F."/>
            <person name="Anvar Y."/>
            <person name="Smit S."/>
            <person name="Van Straalen N."/>
            <person name="Roelofs D."/>
        </authorList>
    </citation>
    <scope>NUCLEOTIDE SEQUENCE [LARGE SCALE GENOMIC DNA]</scope>
    <source>
        <strain evidence="3 4">VU population</strain>
        <tissue evidence="3">Whole body</tissue>
    </source>
</reference>
<dbReference type="AlphaFoldDB" id="A0A226F436"/>
<organism evidence="3 4">
    <name type="scientific">Folsomia candida</name>
    <name type="common">Springtail</name>
    <dbReference type="NCBI Taxonomy" id="158441"/>
    <lineage>
        <taxon>Eukaryota</taxon>
        <taxon>Metazoa</taxon>
        <taxon>Ecdysozoa</taxon>
        <taxon>Arthropoda</taxon>
        <taxon>Hexapoda</taxon>
        <taxon>Collembola</taxon>
        <taxon>Entomobryomorpha</taxon>
        <taxon>Isotomoidea</taxon>
        <taxon>Isotomidae</taxon>
        <taxon>Proisotominae</taxon>
        <taxon>Folsomia</taxon>
    </lineage>
</organism>
<dbReference type="GO" id="GO:0005886">
    <property type="term" value="C:plasma membrane"/>
    <property type="evidence" value="ECO:0007669"/>
    <property type="project" value="TreeGrafter"/>
</dbReference>
<dbReference type="GO" id="GO:0005789">
    <property type="term" value="C:endoplasmic reticulum membrane"/>
    <property type="evidence" value="ECO:0007669"/>
    <property type="project" value="TreeGrafter"/>
</dbReference>
<accession>A0A226F436</accession>
<dbReference type="PANTHER" id="PTHR34009:SF2">
    <property type="entry name" value="PROTEIN STAR"/>
    <property type="match status" value="1"/>
</dbReference>
<dbReference type="OrthoDB" id="6357215at2759"/>
<dbReference type="InterPro" id="IPR029063">
    <property type="entry name" value="SAM-dependent_MTases_sf"/>
</dbReference>
<dbReference type="OMA" id="SHWENIN"/>
<evidence type="ECO:0000313" key="4">
    <source>
        <dbReference type="Proteomes" id="UP000198287"/>
    </source>
</evidence>
<dbReference type="GO" id="GO:0016197">
    <property type="term" value="P:endosomal transport"/>
    <property type="evidence" value="ECO:0007669"/>
    <property type="project" value="TreeGrafter"/>
</dbReference>
<dbReference type="GO" id="GO:0006888">
    <property type="term" value="P:endoplasmic reticulum to Golgi vesicle-mediated transport"/>
    <property type="evidence" value="ECO:0007669"/>
    <property type="project" value="TreeGrafter"/>
</dbReference>
<keyword evidence="1" id="KW-1133">Transmembrane helix</keyword>
<dbReference type="GO" id="GO:0031902">
    <property type="term" value="C:late endosome membrane"/>
    <property type="evidence" value="ECO:0007669"/>
    <property type="project" value="TreeGrafter"/>
</dbReference>
<feature type="domain" description="Methyltransferase FkbM" evidence="2">
    <location>
        <begin position="135"/>
        <end position="280"/>
    </location>
</feature>
<dbReference type="Proteomes" id="UP000198287">
    <property type="component" value="Unassembled WGS sequence"/>
</dbReference>
<evidence type="ECO:0000313" key="3">
    <source>
        <dbReference type="EMBL" id="OXA63951.1"/>
    </source>
</evidence>
<dbReference type="GO" id="GO:0005794">
    <property type="term" value="C:Golgi apparatus"/>
    <property type="evidence" value="ECO:0007669"/>
    <property type="project" value="TreeGrafter"/>
</dbReference>
<evidence type="ECO:0000256" key="1">
    <source>
        <dbReference type="SAM" id="Phobius"/>
    </source>
</evidence>
<gene>
    <name evidence="3" type="ORF">Fcan01_03046</name>
</gene>
<protein>
    <submittedName>
        <fullName evidence="3">Protein Star</fullName>
    </submittedName>
</protein>
<evidence type="ECO:0000259" key="2">
    <source>
        <dbReference type="Pfam" id="PF05050"/>
    </source>
</evidence>
<keyword evidence="4" id="KW-1185">Reference proteome</keyword>
<dbReference type="InterPro" id="IPR053202">
    <property type="entry name" value="EGF_Rcpt_Signaling_Reg"/>
</dbReference>
<dbReference type="PANTHER" id="PTHR34009">
    <property type="entry name" value="PROTEIN STAR"/>
    <property type="match status" value="1"/>
</dbReference>
<keyword evidence="1" id="KW-0472">Membrane</keyword>
<feature type="transmembrane region" description="Helical" evidence="1">
    <location>
        <begin position="12"/>
        <end position="33"/>
    </location>
</feature>
<name>A0A226F436_FOLCA</name>
<dbReference type="Pfam" id="PF05050">
    <property type="entry name" value="Methyltransf_21"/>
    <property type="match status" value="1"/>
</dbReference>
<comment type="caution">
    <text evidence="3">The sequence shown here is derived from an EMBL/GenBank/DDBJ whole genome shotgun (WGS) entry which is preliminary data.</text>
</comment>